<protein>
    <submittedName>
        <fullName evidence="1">Uncharacterized protein</fullName>
    </submittedName>
</protein>
<gene>
    <name evidence="1" type="ordered locus">SRM_03086</name>
</gene>
<name>D5HDA2_SALRM</name>
<sequence>MSSSPAHPYIAFYSPWHSVPGSHTFSSNPDGLMSDPGIKALSKKATEEQAACPVTLVVSGNMVTGHIVARDTFEADTTRMVEMAQEQAEDDEAVQAMGDSISAMLDEVGASDDGTFVHVSVQEVMTGAEAINLGGSVFRFRTSEIEGYTIGTVETREG</sequence>
<dbReference type="HOGENOM" id="CLU_1668160_0_0_10"/>
<accession>D5HDA2</accession>
<evidence type="ECO:0000313" key="1">
    <source>
        <dbReference type="EMBL" id="CBH26007.1"/>
    </source>
</evidence>
<dbReference type="Proteomes" id="UP000000933">
    <property type="component" value="Chromosome"/>
</dbReference>
<evidence type="ECO:0000313" key="2">
    <source>
        <dbReference type="Proteomes" id="UP000000933"/>
    </source>
</evidence>
<dbReference type="AlphaFoldDB" id="D5HDA2"/>
<reference evidence="2" key="2">
    <citation type="submission" date="2010-04" db="EMBL/GenBank/DDBJ databases">
        <title>Genome sequence of Salinibacter ruber M8.</title>
        <authorList>
            <consortium name="Genoscope"/>
        </authorList>
    </citation>
    <scope>NUCLEOTIDE SEQUENCE [LARGE SCALE GENOMIC DNA]</scope>
    <source>
        <strain evidence="2">M8</strain>
    </source>
</reference>
<organism evidence="1 2">
    <name type="scientific">Salinibacter ruber (strain M8)</name>
    <dbReference type="NCBI Taxonomy" id="761659"/>
    <lineage>
        <taxon>Bacteria</taxon>
        <taxon>Pseudomonadati</taxon>
        <taxon>Rhodothermota</taxon>
        <taxon>Rhodothermia</taxon>
        <taxon>Rhodothermales</taxon>
        <taxon>Salinibacteraceae</taxon>
        <taxon>Salinibacter</taxon>
    </lineage>
</organism>
<reference evidence="1 2" key="1">
    <citation type="journal article" date="2010" name="ISME J.">
        <title>Fine-scale evolution: genomic, phenotypic and ecological differentiation in two coexisting Salinibacter ruber strains.</title>
        <authorList>
            <person name="Pena A."/>
            <person name="Teeling H."/>
            <person name="Huerta-Cepas J."/>
            <person name="Santos F."/>
            <person name="Yarza P."/>
            <person name="Brito-Echeverria J."/>
            <person name="Lucio M."/>
            <person name="Schmitt-Kopplin P."/>
            <person name="Meseguer I."/>
            <person name="Schenowitz C."/>
            <person name="Dossat C."/>
            <person name="Barbe V."/>
            <person name="Dopazo J."/>
            <person name="Rossello-Mora R."/>
            <person name="Schuler M."/>
            <person name="Glockner F.O."/>
            <person name="Amann R."/>
            <person name="Gabaldon T."/>
            <person name="Anton J."/>
        </authorList>
    </citation>
    <scope>NUCLEOTIDE SEQUENCE [LARGE SCALE GENOMIC DNA]</scope>
    <source>
        <strain evidence="1 2">M8</strain>
    </source>
</reference>
<dbReference type="KEGG" id="srm:SRM_03086"/>
<dbReference type="EMBL" id="FP565814">
    <property type="protein sequence ID" value="CBH26007.1"/>
    <property type="molecule type" value="Genomic_DNA"/>
</dbReference>
<proteinExistence type="predicted"/>